<dbReference type="EMBL" id="BBMT01000004">
    <property type="protein sequence ID" value="GAL34115.1"/>
    <property type="molecule type" value="Genomic_DNA"/>
</dbReference>
<organism evidence="9 10">
    <name type="scientific">Vibrio maritimus</name>
    <dbReference type="NCBI Taxonomy" id="990268"/>
    <lineage>
        <taxon>Bacteria</taxon>
        <taxon>Pseudomonadati</taxon>
        <taxon>Pseudomonadota</taxon>
        <taxon>Gammaproteobacteria</taxon>
        <taxon>Vibrionales</taxon>
        <taxon>Vibrionaceae</taxon>
        <taxon>Vibrio</taxon>
    </lineage>
</organism>
<dbReference type="Gene3D" id="1.10.3720.10">
    <property type="entry name" value="MetI-like"/>
    <property type="match status" value="1"/>
</dbReference>
<evidence type="ECO:0000256" key="1">
    <source>
        <dbReference type="ARBA" id="ARBA00004651"/>
    </source>
</evidence>
<evidence type="ECO:0000256" key="7">
    <source>
        <dbReference type="RuleBase" id="RU363032"/>
    </source>
</evidence>
<feature type="transmembrane region" description="Helical" evidence="7">
    <location>
        <begin position="205"/>
        <end position="230"/>
    </location>
</feature>
<feature type="transmembrane region" description="Helical" evidence="7">
    <location>
        <begin position="159"/>
        <end position="184"/>
    </location>
</feature>
<dbReference type="InterPro" id="IPR000515">
    <property type="entry name" value="MetI-like"/>
</dbReference>
<feature type="transmembrane region" description="Helical" evidence="7">
    <location>
        <begin position="76"/>
        <end position="98"/>
    </location>
</feature>
<dbReference type="InterPro" id="IPR051393">
    <property type="entry name" value="ABC_transporter_permease"/>
</dbReference>
<accession>A0A090T2A2</accession>
<keyword evidence="2 7" id="KW-0813">Transport</keyword>
<dbReference type="OrthoDB" id="9785347at2"/>
<keyword evidence="6 7" id="KW-0472">Membrane</keyword>
<feature type="domain" description="ABC transmembrane type-1" evidence="8">
    <location>
        <begin position="73"/>
        <end position="288"/>
    </location>
</feature>
<keyword evidence="10" id="KW-1185">Reference proteome</keyword>
<dbReference type="Pfam" id="PF00528">
    <property type="entry name" value="BPD_transp_1"/>
    <property type="match status" value="1"/>
</dbReference>
<comment type="similarity">
    <text evidence="7">Belongs to the binding-protein-dependent transport system permease family.</text>
</comment>
<evidence type="ECO:0000256" key="2">
    <source>
        <dbReference type="ARBA" id="ARBA00022448"/>
    </source>
</evidence>
<keyword evidence="3" id="KW-1003">Cell membrane</keyword>
<feature type="transmembrane region" description="Helical" evidence="7">
    <location>
        <begin position="110"/>
        <end position="131"/>
    </location>
</feature>
<evidence type="ECO:0000256" key="3">
    <source>
        <dbReference type="ARBA" id="ARBA00022475"/>
    </source>
</evidence>
<evidence type="ECO:0000256" key="4">
    <source>
        <dbReference type="ARBA" id="ARBA00022692"/>
    </source>
</evidence>
<feature type="transmembrane region" description="Helical" evidence="7">
    <location>
        <begin position="265"/>
        <end position="288"/>
    </location>
</feature>
<proteinExistence type="inferred from homology"/>
<evidence type="ECO:0000313" key="9">
    <source>
        <dbReference type="EMBL" id="GAL34115.1"/>
    </source>
</evidence>
<dbReference type="CDD" id="cd06261">
    <property type="entry name" value="TM_PBP2"/>
    <property type="match status" value="1"/>
</dbReference>
<dbReference type="PANTHER" id="PTHR30193:SF42">
    <property type="entry name" value="ABC TRANSPORTER PERMEASE PROTEIN"/>
    <property type="match status" value="1"/>
</dbReference>
<reference evidence="9 10" key="2">
    <citation type="submission" date="2014-09" db="EMBL/GenBank/DDBJ databases">
        <authorList>
            <consortium name="NBRP consortium"/>
            <person name="Sawabe T."/>
            <person name="Meirelles P."/>
            <person name="Nakanishi M."/>
            <person name="Sayaka M."/>
            <person name="Hattori M."/>
            <person name="Ohkuma M."/>
        </authorList>
    </citation>
    <scope>NUCLEOTIDE SEQUENCE [LARGE SCALE GENOMIC DNA]</scope>
    <source>
        <strain evidence="9 10">JCM 19240</strain>
    </source>
</reference>
<evidence type="ECO:0000259" key="8">
    <source>
        <dbReference type="PROSITE" id="PS50928"/>
    </source>
</evidence>
<comment type="caution">
    <text evidence="9">The sequence shown here is derived from an EMBL/GenBank/DDBJ whole genome shotgun (WGS) entry which is preliminary data.</text>
</comment>
<name>A0A090T2A2_9VIBR</name>
<dbReference type="AlphaFoldDB" id="A0A090T2A2"/>
<comment type="subcellular location">
    <subcellularLocation>
        <location evidence="1 7">Cell membrane</location>
        <topology evidence="1 7">Multi-pass membrane protein</topology>
    </subcellularLocation>
</comment>
<feature type="transmembrane region" description="Helical" evidence="7">
    <location>
        <begin position="14"/>
        <end position="39"/>
    </location>
</feature>
<reference evidence="9 10" key="1">
    <citation type="submission" date="2014-09" db="EMBL/GenBank/DDBJ databases">
        <title>Vibrio maritimus JCM 19240. (C210) whole genome shotgun sequence.</title>
        <authorList>
            <person name="Sawabe T."/>
            <person name="Meirelles P."/>
            <person name="Nakanishi M."/>
            <person name="Sayaka M."/>
            <person name="Hattori M."/>
            <person name="Ohkuma M."/>
        </authorList>
    </citation>
    <scope>NUCLEOTIDE SEQUENCE [LARGE SCALE GENOMIC DNA]</scope>
    <source>
        <strain evidence="9 10">JCM 19240</strain>
    </source>
</reference>
<dbReference type="PROSITE" id="PS50928">
    <property type="entry name" value="ABC_TM1"/>
    <property type="match status" value="1"/>
</dbReference>
<gene>
    <name evidence="9" type="ORF">JCM19240_1023</name>
</gene>
<keyword evidence="4 7" id="KW-0812">Transmembrane</keyword>
<dbReference type="GO" id="GO:0005886">
    <property type="term" value="C:plasma membrane"/>
    <property type="evidence" value="ECO:0007669"/>
    <property type="project" value="UniProtKB-SubCell"/>
</dbReference>
<dbReference type="SUPFAM" id="SSF161098">
    <property type="entry name" value="MetI-like"/>
    <property type="match status" value="1"/>
</dbReference>
<dbReference type="Proteomes" id="UP000029224">
    <property type="component" value="Unassembled WGS sequence"/>
</dbReference>
<dbReference type="PANTHER" id="PTHR30193">
    <property type="entry name" value="ABC TRANSPORTER PERMEASE PROTEIN"/>
    <property type="match status" value="1"/>
</dbReference>
<evidence type="ECO:0000313" key="10">
    <source>
        <dbReference type="Proteomes" id="UP000029224"/>
    </source>
</evidence>
<keyword evidence="5 7" id="KW-1133">Transmembrane helix</keyword>
<dbReference type="GO" id="GO:0055085">
    <property type="term" value="P:transmembrane transport"/>
    <property type="evidence" value="ECO:0007669"/>
    <property type="project" value="InterPro"/>
</dbReference>
<evidence type="ECO:0000256" key="5">
    <source>
        <dbReference type="ARBA" id="ARBA00022989"/>
    </source>
</evidence>
<sequence>MNVAAVQRHLKRNALAYVAALPMALTVMIAYMGTMVWSVRLSFSSSRMLPKNDFVGFAQYERLFSTSRWIVSLENLLIIAFLFLAICFVLGFLLSVFIDQKIKAESFFRTVFLFPYAMSFIVTGLVWQWIFNPQLGIQNTMQSLGWESFTFDWIVDPNMVLYTVVIAAVWQGAGLVMALLLAGLRGIDDDLWKATKIDGIPTWRVYISIILPMLRPMIITTVVLLSISIIKMYDVVVAMTGGGPGVASEVPAKFIMDNLFERANIGLATAASTVMLTTVLCLITPFIYSNYIKKQGR</sequence>
<dbReference type="InterPro" id="IPR035906">
    <property type="entry name" value="MetI-like_sf"/>
</dbReference>
<evidence type="ECO:0000256" key="6">
    <source>
        <dbReference type="ARBA" id="ARBA00023136"/>
    </source>
</evidence>
<protein>
    <submittedName>
        <fullName evidence="9">Putative permease component of ABC transporter</fullName>
    </submittedName>
</protein>